<sequence>MKNLTGTWIGTIRGTNQGAVFAKFSETNGCISGEVHINDPVHGTGVYTVSEGKNSYDKIRLVLIPNKVTIKYGHGIVTVLAHLVSQTQCEGEWRSTIGTAGTLTIAKVDMLDTGIKDAGYNDIQQMKSTTMICDQGNSLKSGRTKVFVSYSHEDSDWLKRLKIHLKPLERDYAIDIWEDTKIQPGSKWVEEIEKAIQSAKIALLIISADYLASDFIVNNELPPLLDAANKDGALIMPLIVSPSRFMSVKNLSRFQAINDPKKPLINMSKGAQEEILVNLTEKVESILRAN</sequence>
<dbReference type="Gene3D" id="3.40.50.10140">
    <property type="entry name" value="Toll/interleukin-1 receptor homology (TIR) domain"/>
    <property type="match status" value="1"/>
</dbReference>
<dbReference type="OrthoDB" id="883741at2"/>
<name>A0A1D8CXK2_CHLLM</name>
<organism evidence="2 3">
    <name type="scientific">Chlorobaculum limnaeum</name>
    <dbReference type="NCBI Taxonomy" id="274537"/>
    <lineage>
        <taxon>Bacteria</taxon>
        <taxon>Pseudomonadati</taxon>
        <taxon>Chlorobiota</taxon>
        <taxon>Chlorobiia</taxon>
        <taxon>Chlorobiales</taxon>
        <taxon>Chlorobiaceae</taxon>
        <taxon>Chlorobaculum</taxon>
    </lineage>
</organism>
<dbReference type="GO" id="GO:0007165">
    <property type="term" value="P:signal transduction"/>
    <property type="evidence" value="ECO:0007669"/>
    <property type="project" value="InterPro"/>
</dbReference>
<dbReference type="SMART" id="SM00255">
    <property type="entry name" value="TIR"/>
    <property type="match status" value="1"/>
</dbReference>
<evidence type="ECO:0000313" key="2">
    <source>
        <dbReference type="EMBL" id="AOS83660.1"/>
    </source>
</evidence>
<dbReference type="InterPro" id="IPR000157">
    <property type="entry name" value="TIR_dom"/>
</dbReference>
<evidence type="ECO:0000313" key="3">
    <source>
        <dbReference type="Proteomes" id="UP000095185"/>
    </source>
</evidence>
<gene>
    <name evidence="2" type="ORF">BIU88_05555</name>
</gene>
<proteinExistence type="predicted"/>
<dbReference type="SUPFAM" id="SSF52200">
    <property type="entry name" value="Toll/Interleukin receptor TIR domain"/>
    <property type="match status" value="1"/>
</dbReference>
<dbReference type="Proteomes" id="UP000095185">
    <property type="component" value="Chromosome"/>
</dbReference>
<accession>A0A1D8CXK2</accession>
<reference evidence="2" key="1">
    <citation type="submission" date="2016-09" db="EMBL/GenBank/DDBJ databases">
        <title>Genome sequence of Chlorobaculum limnaeum.</title>
        <authorList>
            <person name="Liu Z."/>
            <person name="Tank M."/>
            <person name="Bryant D.A."/>
        </authorList>
    </citation>
    <scope>NUCLEOTIDE SEQUENCE [LARGE SCALE GENOMIC DNA]</scope>
    <source>
        <strain evidence="2">DSM 1677</strain>
    </source>
</reference>
<dbReference type="KEGG" id="clz:BIU88_05555"/>
<evidence type="ECO:0000259" key="1">
    <source>
        <dbReference type="PROSITE" id="PS50104"/>
    </source>
</evidence>
<dbReference type="EMBL" id="CP017305">
    <property type="protein sequence ID" value="AOS83660.1"/>
    <property type="molecule type" value="Genomic_DNA"/>
</dbReference>
<feature type="domain" description="TIR" evidence="1">
    <location>
        <begin position="142"/>
        <end position="283"/>
    </location>
</feature>
<protein>
    <recommendedName>
        <fullName evidence="1">TIR domain-containing protein</fullName>
    </recommendedName>
</protein>
<keyword evidence="3" id="KW-1185">Reference proteome</keyword>
<dbReference type="PROSITE" id="PS50104">
    <property type="entry name" value="TIR"/>
    <property type="match status" value="1"/>
</dbReference>
<dbReference type="Pfam" id="PF13676">
    <property type="entry name" value="TIR_2"/>
    <property type="match status" value="1"/>
</dbReference>
<dbReference type="AlphaFoldDB" id="A0A1D8CXK2"/>
<dbReference type="RefSeq" id="WP_069809435.1">
    <property type="nucleotide sequence ID" value="NZ_CP017305.1"/>
</dbReference>
<dbReference type="InterPro" id="IPR035897">
    <property type="entry name" value="Toll_tir_struct_dom_sf"/>
</dbReference>
<dbReference type="STRING" id="274537.BIU88_05555"/>